<dbReference type="InterPro" id="IPR036291">
    <property type="entry name" value="NAD(P)-bd_dom_sf"/>
</dbReference>
<comment type="caution">
    <text evidence="9">Lacks conserved residue(s) required for the propagation of feature annotation.</text>
</comment>
<dbReference type="UniPathway" id="UPA00049">
    <property type="reaction ID" value="UER00060"/>
</dbReference>
<keyword evidence="9" id="KW-0560">Oxidoreductase</keyword>
<dbReference type="PANTHER" id="PTHR21371:SF1">
    <property type="entry name" value="KETOL-ACID REDUCTOISOMERASE, MITOCHONDRIAL"/>
    <property type="match status" value="1"/>
</dbReference>
<dbReference type="PROSITE" id="PS51851">
    <property type="entry name" value="KARI_C"/>
    <property type="match status" value="2"/>
</dbReference>
<evidence type="ECO:0000256" key="9">
    <source>
        <dbReference type="PROSITE-ProRule" id="PRU01198"/>
    </source>
</evidence>
<evidence type="ECO:0000256" key="2">
    <source>
        <dbReference type="ARBA" id="ARBA00004864"/>
    </source>
</evidence>
<keyword evidence="9" id="KW-0479">Metal-binding</keyword>
<dbReference type="GO" id="GO:0046872">
    <property type="term" value="F:metal ion binding"/>
    <property type="evidence" value="ECO:0007669"/>
    <property type="project" value="UniProtKB-UniRule"/>
</dbReference>
<dbReference type="UniPathway" id="UPA00047">
    <property type="reaction ID" value="UER00056"/>
</dbReference>
<evidence type="ECO:0000256" key="4">
    <source>
        <dbReference type="ARBA" id="ARBA00010318"/>
    </source>
</evidence>
<reference evidence="11" key="1">
    <citation type="journal article" date="2019" name="Sci. Rep.">
        <title>Draft genome of Tanacetum cinerariifolium, the natural source of mosquito coil.</title>
        <authorList>
            <person name="Yamashiro T."/>
            <person name="Shiraishi A."/>
            <person name="Satake H."/>
            <person name="Nakayama K."/>
        </authorList>
    </citation>
    <scope>NUCLEOTIDE SEQUENCE</scope>
</reference>
<protein>
    <recommendedName>
        <fullName evidence="8">Acetohydroxy-acid reductoisomerase</fullName>
    </recommendedName>
    <alternativeName>
        <fullName evidence="7">Alpha-keto-beta-hydroxylacyl reductoisomerase</fullName>
    </alternativeName>
</protein>
<comment type="pathway">
    <text evidence="3">Amino-acid biosynthesis; L-isoleucine biosynthesis; L-isoleucine from 2-oxobutanoate: step 2/4.</text>
</comment>
<sequence length="546" mass="59574">MAAAAPTFTTITPTTTTTSSNKITHKTICFNTPFISSIKSLQARVVTRANGSAHGSALGASMVAAPVVSGTEPVLLDFETSVFKKEKVNLAGYDEYIVRGGRDLFHLLPEAFKGIKQIGVIGWGSQEKEGLPAFPMGKIDQTRMWKVGERVRASRPAGDLGPLYPFTAGVYVALMMAQIEVLRQKGHSYSEIINESLIESVDSLNPFMHARGVSFMVDNCSTTARLGSRKWAPRFDYNLTQQALVDVDNGAPINQDLVKRFFEDPVHEAVKVCAELRPTVDISGPAQAQNLRDSLAEAKSDIVVKIGLRKGSASFAEARAAGFTEENGTLGDIYPTIAGSDLVLLLISDSAQSIGLDFPKNISVVAVCPKGMGPSVRRLYVQGKEVNGAGINASFGVHQEYKSDIFGERGILLGAVHGIVESLFRRYTEHGMSEELAYKNTVECITGVISKTISTKGMKAVYESLSEEGKKDFLTAYSASYHPCMEILYECYEDVASGSEIRSVILAGRRFHEKEGLPAFPMGKIDQTRMWKVGERVRASRHLFEY</sequence>
<dbReference type="GO" id="GO:0009097">
    <property type="term" value="P:isoleucine biosynthetic process"/>
    <property type="evidence" value="ECO:0007669"/>
    <property type="project" value="UniProtKB-UniRule"/>
</dbReference>
<evidence type="ECO:0000256" key="1">
    <source>
        <dbReference type="ARBA" id="ARBA00001946"/>
    </source>
</evidence>
<evidence type="ECO:0000256" key="6">
    <source>
        <dbReference type="ARBA" id="ARBA00023304"/>
    </source>
</evidence>
<keyword evidence="6 9" id="KW-0100">Branched-chain amino acid biosynthesis</keyword>
<dbReference type="GO" id="GO:0009099">
    <property type="term" value="P:L-valine biosynthetic process"/>
    <property type="evidence" value="ECO:0007669"/>
    <property type="project" value="UniProtKB-UniRule"/>
</dbReference>
<feature type="domain" description="KARI C-terminal knotted" evidence="10">
    <location>
        <begin position="396"/>
        <end position="544"/>
    </location>
</feature>
<dbReference type="GO" id="GO:0009507">
    <property type="term" value="C:chloroplast"/>
    <property type="evidence" value="ECO:0007669"/>
    <property type="project" value="TreeGrafter"/>
</dbReference>
<feature type="binding site" evidence="9">
    <location>
        <position position="404"/>
    </location>
    <ligand>
        <name>Mg(2+)</name>
        <dbReference type="ChEBI" id="CHEBI:18420"/>
        <label>1</label>
    </ligand>
</feature>
<evidence type="ECO:0000313" key="11">
    <source>
        <dbReference type="EMBL" id="GEU39854.1"/>
    </source>
</evidence>
<evidence type="ECO:0000256" key="3">
    <source>
        <dbReference type="ARBA" id="ARBA00004885"/>
    </source>
</evidence>
<dbReference type="InterPro" id="IPR013328">
    <property type="entry name" value="6PGD_dom2"/>
</dbReference>
<feature type="domain" description="KARI C-terminal knotted" evidence="10">
    <location>
        <begin position="151"/>
        <end position="295"/>
    </location>
</feature>
<evidence type="ECO:0000259" key="10">
    <source>
        <dbReference type="PROSITE" id="PS51851"/>
    </source>
</evidence>
<evidence type="ECO:0000256" key="5">
    <source>
        <dbReference type="ARBA" id="ARBA00022605"/>
    </source>
</evidence>
<feature type="binding site" evidence="9">
    <location>
        <position position="404"/>
    </location>
    <ligand>
        <name>Mg(2+)</name>
        <dbReference type="ChEBI" id="CHEBI:18420"/>
        <label>2</label>
    </ligand>
</feature>
<keyword evidence="11" id="KW-0413">Isomerase</keyword>
<comment type="pathway">
    <text evidence="2">Amino-acid biosynthesis; L-valine biosynthesis; L-valine from pyruvate: step 2/4.</text>
</comment>
<dbReference type="AlphaFoldDB" id="A0A6L2JW69"/>
<dbReference type="InterPro" id="IPR013023">
    <property type="entry name" value="KARI"/>
</dbReference>
<evidence type="ECO:0000256" key="8">
    <source>
        <dbReference type="ARBA" id="ARBA00030593"/>
    </source>
</evidence>
<dbReference type="Gene3D" id="3.40.50.720">
    <property type="entry name" value="NAD(P)-binding Rossmann-like Domain"/>
    <property type="match status" value="1"/>
</dbReference>
<feature type="binding site" evidence="9">
    <location>
        <position position="199"/>
    </location>
    <ligand>
        <name>Mg(2+)</name>
        <dbReference type="ChEBI" id="CHEBI:18420"/>
        <label>2</label>
    </ligand>
</feature>
<comment type="similarity">
    <text evidence="4 9">Belongs to the ketol-acid reductoisomerase family.</text>
</comment>
<organism evidence="11">
    <name type="scientific">Tanacetum cinerariifolium</name>
    <name type="common">Dalmatian daisy</name>
    <name type="synonym">Chrysanthemum cinerariifolium</name>
    <dbReference type="NCBI Taxonomy" id="118510"/>
    <lineage>
        <taxon>Eukaryota</taxon>
        <taxon>Viridiplantae</taxon>
        <taxon>Streptophyta</taxon>
        <taxon>Embryophyta</taxon>
        <taxon>Tracheophyta</taxon>
        <taxon>Spermatophyta</taxon>
        <taxon>Magnoliopsida</taxon>
        <taxon>eudicotyledons</taxon>
        <taxon>Gunneridae</taxon>
        <taxon>Pentapetalae</taxon>
        <taxon>asterids</taxon>
        <taxon>campanulids</taxon>
        <taxon>Asterales</taxon>
        <taxon>Asteraceae</taxon>
        <taxon>Asteroideae</taxon>
        <taxon>Anthemideae</taxon>
        <taxon>Anthemidinae</taxon>
        <taxon>Tanacetum</taxon>
    </lineage>
</organism>
<dbReference type="Pfam" id="PF01450">
    <property type="entry name" value="KARI_C"/>
    <property type="match status" value="2"/>
</dbReference>
<feature type="binding site" evidence="9">
    <location>
        <position position="195"/>
    </location>
    <ligand>
        <name>Mg(2+)</name>
        <dbReference type="ChEBI" id="CHEBI:18420"/>
        <label>2</label>
    </ligand>
</feature>
<comment type="cofactor">
    <cofactor evidence="1">
        <name>Mg(2+)</name>
        <dbReference type="ChEBI" id="CHEBI:18420"/>
    </cofactor>
</comment>
<keyword evidence="9" id="KW-0460">Magnesium</keyword>
<name>A0A6L2JW69_TANCI</name>
<feature type="binding site" evidence="9">
    <location>
        <position position="408"/>
    </location>
    <ligand>
        <name>Mg(2+)</name>
        <dbReference type="ChEBI" id="CHEBI:18420"/>
        <label>1</label>
    </ligand>
</feature>
<keyword evidence="5 9" id="KW-0028">Amino-acid biosynthesis</keyword>
<evidence type="ECO:0000256" key="7">
    <source>
        <dbReference type="ARBA" id="ARBA00030209"/>
    </source>
</evidence>
<feature type="binding site" evidence="9">
    <location>
        <position position="221"/>
    </location>
    <ligand>
        <name>substrate</name>
    </ligand>
</feature>
<feature type="binding site" evidence="9">
    <location>
        <position position="466"/>
    </location>
    <ligand>
        <name>substrate</name>
    </ligand>
</feature>
<proteinExistence type="inferred from homology"/>
<accession>A0A6L2JW69</accession>
<dbReference type="SUPFAM" id="SSF51735">
    <property type="entry name" value="NAD(P)-binding Rossmann-fold domains"/>
    <property type="match status" value="1"/>
</dbReference>
<dbReference type="GO" id="GO:0004455">
    <property type="term" value="F:ketol-acid reductoisomerase activity"/>
    <property type="evidence" value="ECO:0007669"/>
    <property type="project" value="UniProtKB-UniRule"/>
</dbReference>
<dbReference type="InterPro" id="IPR000506">
    <property type="entry name" value="KARI_C"/>
</dbReference>
<comment type="caution">
    <text evidence="11">The sequence shown here is derived from an EMBL/GenBank/DDBJ whole genome shotgun (WGS) entry which is preliminary data.</text>
</comment>
<dbReference type="PANTHER" id="PTHR21371">
    <property type="entry name" value="KETOL-ACID REDUCTOISOMERASE, MITOCHONDRIAL"/>
    <property type="match status" value="1"/>
</dbReference>
<dbReference type="EMBL" id="BKCJ010001225">
    <property type="protein sequence ID" value="GEU39854.1"/>
    <property type="molecule type" value="Genomic_DNA"/>
</dbReference>
<dbReference type="SUPFAM" id="SSF48179">
    <property type="entry name" value="6-phosphogluconate dehydrogenase C-terminal domain-like"/>
    <property type="match status" value="2"/>
</dbReference>
<dbReference type="Gene3D" id="1.10.1040.10">
    <property type="entry name" value="N-(1-d-carboxylethyl)-l-norvaline Dehydrogenase, domain 2"/>
    <property type="match status" value="2"/>
</dbReference>
<dbReference type="GO" id="GO:0005739">
    <property type="term" value="C:mitochondrion"/>
    <property type="evidence" value="ECO:0007669"/>
    <property type="project" value="TreeGrafter"/>
</dbReference>
<dbReference type="InterPro" id="IPR008927">
    <property type="entry name" value="6-PGluconate_DH-like_C_sf"/>
</dbReference>
<gene>
    <name evidence="11" type="ORF">Tci_011832</name>
</gene>
<dbReference type="GO" id="GO:0016853">
    <property type="term" value="F:isomerase activity"/>
    <property type="evidence" value="ECO:0007669"/>
    <property type="project" value="UniProtKB-KW"/>
</dbReference>